<dbReference type="STRING" id="1262450.S3C8P1"/>
<accession>S3C8P1</accession>
<evidence type="ECO:0000256" key="1">
    <source>
        <dbReference type="SAM" id="MobiDB-lite"/>
    </source>
</evidence>
<name>S3C8P1_OPHP1</name>
<dbReference type="OMA" id="WKGMVED"/>
<evidence type="ECO:0000313" key="3">
    <source>
        <dbReference type="Proteomes" id="UP000016923"/>
    </source>
</evidence>
<dbReference type="HOGENOM" id="CLU_111200_0_0_1"/>
<dbReference type="VEuPathDB" id="FungiDB:F503_01089"/>
<dbReference type="eggNOG" id="ENOG502T426">
    <property type="taxonomic scope" value="Eukaryota"/>
</dbReference>
<feature type="region of interest" description="Disordered" evidence="1">
    <location>
        <begin position="1"/>
        <end position="22"/>
    </location>
</feature>
<dbReference type="Proteomes" id="UP000016923">
    <property type="component" value="Unassembled WGS sequence"/>
</dbReference>
<reference evidence="2 3" key="1">
    <citation type="journal article" date="2013" name="BMC Genomics">
        <title>The genome and transcriptome of the pine saprophyte Ophiostoma piceae, and a comparison with the bark beetle-associated pine pathogen Grosmannia clavigera.</title>
        <authorList>
            <person name="Haridas S."/>
            <person name="Wang Y."/>
            <person name="Lim L."/>
            <person name="Massoumi Alamouti S."/>
            <person name="Jackman S."/>
            <person name="Docking R."/>
            <person name="Robertson G."/>
            <person name="Birol I."/>
            <person name="Bohlmann J."/>
            <person name="Breuil C."/>
        </authorList>
    </citation>
    <scope>NUCLEOTIDE SEQUENCE [LARGE SCALE GENOMIC DNA]</scope>
    <source>
        <strain evidence="2 3">UAMH 11346</strain>
    </source>
</reference>
<gene>
    <name evidence="2" type="ORF">F503_01089</name>
</gene>
<proteinExistence type="predicted"/>
<organism evidence="2 3">
    <name type="scientific">Ophiostoma piceae (strain UAMH 11346)</name>
    <name type="common">Sap stain fungus</name>
    <dbReference type="NCBI Taxonomy" id="1262450"/>
    <lineage>
        <taxon>Eukaryota</taxon>
        <taxon>Fungi</taxon>
        <taxon>Dikarya</taxon>
        <taxon>Ascomycota</taxon>
        <taxon>Pezizomycotina</taxon>
        <taxon>Sordariomycetes</taxon>
        <taxon>Sordariomycetidae</taxon>
        <taxon>Ophiostomatales</taxon>
        <taxon>Ophiostomataceae</taxon>
        <taxon>Ophiostoma</taxon>
    </lineage>
</organism>
<protein>
    <submittedName>
        <fullName evidence="2">Uncharacterized protein</fullName>
    </submittedName>
</protein>
<dbReference type="EMBL" id="KE148149">
    <property type="protein sequence ID" value="EPE08306.1"/>
    <property type="molecule type" value="Genomic_DNA"/>
</dbReference>
<keyword evidence="3" id="KW-1185">Reference proteome</keyword>
<evidence type="ECO:0000313" key="2">
    <source>
        <dbReference type="EMBL" id="EPE08306.1"/>
    </source>
</evidence>
<sequence length="219" mass="23368">MTRVTAPMSKLTRSLASHPSVARPAYLASTPSHHHNASGRSDLEREDNNRHFTMTHRPTPQPVPSRNRVVPLMQTFNFNTSAPKSARLDTSTIDYFVIPSLGSAADGRDAIAPVRVPLLPDNFHPERENIDGHAPEVGDGPVARPEIVIVAADPSTVSPASALTEIEGMGIDGVALNFAHIANNSGAPSSSTESAESHGMIRDLWKGLVDDFAPATKTA</sequence>
<dbReference type="OrthoDB" id="3993201at2759"/>
<dbReference type="AlphaFoldDB" id="S3C8P1"/>